<reference evidence="2 3" key="1">
    <citation type="submission" date="2022-05" db="EMBL/GenBank/DDBJ databases">
        <title>Sporolactobacillus sp nov CPB3-1, isolated from tree bark (Mangifera indica L.).</title>
        <authorList>
            <person name="Phuengjayaem S."/>
            <person name="Tanasupawat S."/>
        </authorList>
    </citation>
    <scope>NUCLEOTIDE SEQUENCE [LARGE SCALE GENOMIC DNA]</scope>
    <source>
        <strain evidence="2 3">CPB3-1</strain>
    </source>
</reference>
<evidence type="ECO:0000313" key="2">
    <source>
        <dbReference type="EMBL" id="MCL1631632.1"/>
    </source>
</evidence>
<dbReference type="Proteomes" id="UP001203004">
    <property type="component" value="Unassembled WGS sequence"/>
</dbReference>
<evidence type="ECO:0000256" key="1">
    <source>
        <dbReference type="SAM" id="MobiDB-lite"/>
    </source>
</evidence>
<name>A0ABT0M9T6_9BACL</name>
<dbReference type="Gene3D" id="2.30.110.10">
    <property type="entry name" value="Electron Transport, Fmn-binding Protein, Chain A"/>
    <property type="match status" value="1"/>
</dbReference>
<dbReference type="RefSeq" id="WP_249100002.1">
    <property type="nucleotide sequence ID" value="NZ_JAMAST010000005.1"/>
</dbReference>
<comment type="caution">
    <text evidence="2">The sequence shown here is derived from an EMBL/GenBank/DDBJ whole genome shotgun (WGS) entry which is preliminary data.</text>
</comment>
<dbReference type="PANTHER" id="PTHR34071:SF2">
    <property type="entry name" value="FLAVIN-NUCLEOTIDE-BINDING PROTEIN"/>
    <property type="match status" value="1"/>
</dbReference>
<dbReference type="PANTHER" id="PTHR34071">
    <property type="entry name" value="5-NITROIMIDAZOLE ANTIBIOTICS RESISTANCE PROTEIN, NIMA-FAMILY-RELATED PROTEIN-RELATED"/>
    <property type="match status" value="1"/>
</dbReference>
<evidence type="ECO:0000313" key="3">
    <source>
        <dbReference type="Proteomes" id="UP001203004"/>
    </source>
</evidence>
<dbReference type="Pfam" id="PF12900">
    <property type="entry name" value="Pyridox_ox_2"/>
    <property type="match status" value="1"/>
</dbReference>
<protein>
    <submittedName>
        <fullName evidence="2">Pyridoxamine 5'-phosphate oxidase family protein</fullName>
    </submittedName>
</protein>
<accession>A0ABT0M9T6</accession>
<dbReference type="InterPro" id="IPR024747">
    <property type="entry name" value="Pyridox_Oxase-rel"/>
</dbReference>
<keyword evidence="3" id="KW-1185">Reference proteome</keyword>
<dbReference type="EMBL" id="JAMAST010000005">
    <property type="protein sequence ID" value="MCL1631632.1"/>
    <property type="molecule type" value="Genomic_DNA"/>
</dbReference>
<feature type="region of interest" description="Disordered" evidence="1">
    <location>
        <begin position="163"/>
        <end position="182"/>
    </location>
</feature>
<sequence>MRPMRRADKVCTDQGKIDDFLAHAHVGFLGLADSEYPYVVPVNFVWYRNKIYFHGAAEGKKADLMRNATSAAFTVCEEYGIMAGPVPAHTSTAYMSVMIFGKAGCLIDRDEARDAMQQMLDKYVPDYFNRPLARTHLEKYRSSKGSATAIYCLEPDMLTAKEQPLDEDKKYVPGMKAGRNEK</sequence>
<organism evidence="2 3">
    <name type="scientific">Sporolactobacillus mangiferae</name>
    <dbReference type="NCBI Taxonomy" id="2940498"/>
    <lineage>
        <taxon>Bacteria</taxon>
        <taxon>Bacillati</taxon>
        <taxon>Bacillota</taxon>
        <taxon>Bacilli</taxon>
        <taxon>Bacillales</taxon>
        <taxon>Sporolactobacillaceae</taxon>
        <taxon>Sporolactobacillus</taxon>
    </lineage>
</organism>
<dbReference type="SUPFAM" id="SSF50475">
    <property type="entry name" value="FMN-binding split barrel"/>
    <property type="match status" value="1"/>
</dbReference>
<proteinExistence type="predicted"/>
<dbReference type="InterPro" id="IPR012349">
    <property type="entry name" value="Split_barrel_FMN-bd"/>
</dbReference>
<gene>
    <name evidence="2" type="ORF">M3N64_06680</name>
</gene>